<reference evidence="1" key="1">
    <citation type="submission" date="2020-08" db="EMBL/GenBank/DDBJ databases">
        <title>Multicomponent nature underlies the extraordinary mechanical properties of spider dragline silk.</title>
        <authorList>
            <person name="Kono N."/>
            <person name="Nakamura H."/>
            <person name="Mori M."/>
            <person name="Yoshida Y."/>
            <person name="Ohtoshi R."/>
            <person name="Malay A.D."/>
            <person name="Moran D.A.P."/>
            <person name="Tomita M."/>
            <person name="Numata K."/>
            <person name="Arakawa K."/>
        </authorList>
    </citation>
    <scope>NUCLEOTIDE SEQUENCE</scope>
</reference>
<gene>
    <name evidence="1" type="ORF">TNIN_218641</name>
</gene>
<dbReference type="Proteomes" id="UP000886998">
    <property type="component" value="Unassembled WGS sequence"/>
</dbReference>
<accession>A0A8X6YMH2</accession>
<proteinExistence type="predicted"/>
<comment type="caution">
    <text evidence="1">The sequence shown here is derived from an EMBL/GenBank/DDBJ whole genome shotgun (WGS) entry which is preliminary data.</text>
</comment>
<dbReference type="EMBL" id="BMAV01019336">
    <property type="protein sequence ID" value="GFY72299.1"/>
    <property type="molecule type" value="Genomic_DNA"/>
</dbReference>
<organism evidence="1 2">
    <name type="scientific">Trichonephila inaurata madagascariensis</name>
    <dbReference type="NCBI Taxonomy" id="2747483"/>
    <lineage>
        <taxon>Eukaryota</taxon>
        <taxon>Metazoa</taxon>
        <taxon>Ecdysozoa</taxon>
        <taxon>Arthropoda</taxon>
        <taxon>Chelicerata</taxon>
        <taxon>Arachnida</taxon>
        <taxon>Araneae</taxon>
        <taxon>Araneomorphae</taxon>
        <taxon>Entelegynae</taxon>
        <taxon>Araneoidea</taxon>
        <taxon>Nephilidae</taxon>
        <taxon>Trichonephila</taxon>
        <taxon>Trichonephila inaurata</taxon>
    </lineage>
</organism>
<sequence>METRPSVQITKDLKPSRFVYHQNFVHKYYFTPNVYPHIWIASISAESLMLGFEPQQSRPSVGTTSALCPVIVKFNIFCKF</sequence>
<name>A0A8X6YMH2_9ARAC</name>
<protein>
    <submittedName>
        <fullName evidence="1">Uncharacterized protein</fullName>
    </submittedName>
</protein>
<evidence type="ECO:0000313" key="1">
    <source>
        <dbReference type="EMBL" id="GFY72299.1"/>
    </source>
</evidence>
<dbReference type="AlphaFoldDB" id="A0A8X6YMH2"/>
<evidence type="ECO:0000313" key="2">
    <source>
        <dbReference type="Proteomes" id="UP000886998"/>
    </source>
</evidence>
<keyword evidence="2" id="KW-1185">Reference proteome</keyword>